<evidence type="ECO:0000256" key="6">
    <source>
        <dbReference type="RuleBase" id="RU362007"/>
    </source>
</evidence>
<comment type="pathway">
    <text evidence="2">Carbohydrate metabolism; hexose metabolism.</text>
</comment>
<comment type="caution">
    <text evidence="8">The sequence shown here is derived from an EMBL/GenBank/DDBJ whole genome shotgun (WGS) entry which is preliminary data.</text>
</comment>
<dbReference type="GO" id="GO:0004340">
    <property type="term" value="F:glucokinase activity"/>
    <property type="evidence" value="ECO:0007669"/>
    <property type="project" value="TreeGrafter"/>
</dbReference>
<dbReference type="InterPro" id="IPR001312">
    <property type="entry name" value="Hexokinase"/>
</dbReference>
<evidence type="ECO:0000256" key="1">
    <source>
        <dbReference type="ARBA" id="ARBA00004888"/>
    </source>
</evidence>
<dbReference type="GO" id="GO:0003735">
    <property type="term" value="F:structural constituent of ribosome"/>
    <property type="evidence" value="ECO:0007669"/>
    <property type="project" value="InterPro"/>
</dbReference>
<accession>A0AAD5GU65</accession>
<organism evidence="8 9">
    <name type="scientific">Ambrosia artemisiifolia</name>
    <name type="common">Common ragweed</name>
    <dbReference type="NCBI Taxonomy" id="4212"/>
    <lineage>
        <taxon>Eukaryota</taxon>
        <taxon>Viridiplantae</taxon>
        <taxon>Streptophyta</taxon>
        <taxon>Embryophyta</taxon>
        <taxon>Tracheophyta</taxon>
        <taxon>Spermatophyta</taxon>
        <taxon>Magnoliopsida</taxon>
        <taxon>eudicotyledons</taxon>
        <taxon>Gunneridae</taxon>
        <taxon>Pentapetalae</taxon>
        <taxon>asterids</taxon>
        <taxon>campanulids</taxon>
        <taxon>Asterales</taxon>
        <taxon>Asteraceae</taxon>
        <taxon>Asteroideae</taxon>
        <taxon>Heliantheae alliance</taxon>
        <taxon>Heliantheae</taxon>
        <taxon>Ambrosia</taxon>
    </lineage>
</organism>
<dbReference type="GO" id="GO:0006006">
    <property type="term" value="P:glucose metabolic process"/>
    <property type="evidence" value="ECO:0007669"/>
    <property type="project" value="TreeGrafter"/>
</dbReference>
<proteinExistence type="inferred from homology"/>
<dbReference type="SUPFAM" id="SSF53067">
    <property type="entry name" value="Actin-like ATPase domain"/>
    <property type="match status" value="1"/>
</dbReference>
<protein>
    <recommendedName>
        <fullName evidence="6">Phosphotransferase</fullName>
        <ecNumber evidence="6">2.7.1.-</ecNumber>
    </recommendedName>
</protein>
<reference evidence="8" key="1">
    <citation type="submission" date="2022-06" db="EMBL/GenBank/DDBJ databases">
        <title>Uncovering the hologenomic basis of an extraordinary plant invasion.</title>
        <authorList>
            <person name="Bieker V.C."/>
            <person name="Martin M.D."/>
            <person name="Gilbert T."/>
            <person name="Hodgins K."/>
            <person name="Battlay P."/>
            <person name="Petersen B."/>
            <person name="Wilson J."/>
        </authorList>
    </citation>
    <scope>NUCLEOTIDE SEQUENCE</scope>
    <source>
        <strain evidence="8">AA19_3_7</strain>
        <tissue evidence="8">Leaf</tissue>
    </source>
</reference>
<dbReference type="GO" id="GO:0005739">
    <property type="term" value="C:mitochondrion"/>
    <property type="evidence" value="ECO:0007669"/>
    <property type="project" value="TreeGrafter"/>
</dbReference>
<evidence type="ECO:0000256" key="4">
    <source>
        <dbReference type="ARBA" id="ARBA00044613"/>
    </source>
</evidence>
<feature type="non-terminal residue" evidence="8">
    <location>
        <position position="136"/>
    </location>
</feature>
<evidence type="ECO:0000313" key="8">
    <source>
        <dbReference type="EMBL" id="KAI7751963.1"/>
    </source>
</evidence>
<keyword evidence="6" id="KW-0067">ATP-binding</keyword>
<feature type="domain" description="Hexokinase N-terminal" evidence="7">
    <location>
        <begin position="4"/>
        <end position="55"/>
    </location>
</feature>
<keyword evidence="3 6" id="KW-0324">Glycolysis</keyword>
<keyword evidence="6" id="KW-0547">Nucleotide-binding</keyword>
<dbReference type="PANTHER" id="PTHR19443:SF16">
    <property type="entry name" value="HEXOKINASE TYPE 1-RELATED"/>
    <property type="match status" value="1"/>
</dbReference>
<dbReference type="GO" id="GO:0001678">
    <property type="term" value="P:intracellular glucose homeostasis"/>
    <property type="evidence" value="ECO:0007669"/>
    <property type="project" value="InterPro"/>
</dbReference>
<dbReference type="GO" id="GO:0005536">
    <property type="term" value="F:D-glucose binding"/>
    <property type="evidence" value="ECO:0007669"/>
    <property type="project" value="InterPro"/>
</dbReference>
<keyword evidence="6" id="KW-0808">Transferase</keyword>
<gene>
    <name evidence="8" type="ORF">M8C21_022059</name>
</gene>
<dbReference type="PANTHER" id="PTHR19443">
    <property type="entry name" value="HEXOKINASE"/>
    <property type="match status" value="1"/>
</dbReference>
<dbReference type="SUPFAM" id="SSF54843">
    <property type="entry name" value="Ribosomal protein L22"/>
    <property type="match status" value="1"/>
</dbReference>
<comment type="catalytic activity">
    <reaction evidence="4">
        <text>a D-hexose + ATP = a D-hexose 6-phosphate + ADP + H(+)</text>
        <dbReference type="Rhea" id="RHEA:22740"/>
        <dbReference type="ChEBI" id="CHEBI:4194"/>
        <dbReference type="ChEBI" id="CHEBI:15378"/>
        <dbReference type="ChEBI" id="CHEBI:30616"/>
        <dbReference type="ChEBI" id="CHEBI:229467"/>
        <dbReference type="ChEBI" id="CHEBI:456216"/>
        <dbReference type="EC" id="2.7.1.1"/>
    </reaction>
    <physiologicalReaction direction="left-to-right" evidence="4">
        <dbReference type="Rhea" id="RHEA:22741"/>
    </physiologicalReaction>
</comment>
<dbReference type="GO" id="GO:0005840">
    <property type="term" value="C:ribosome"/>
    <property type="evidence" value="ECO:0007669"/>
    <property type="project" value="InterPro"/>
</dbReference>
<dbReference type="EC" id="2.7.1.-" evidence="6"/>
<dbReference type="GO" id="GO:0006096">
    <property type="term" value="P:glycolytic process"/>
    <property type="evidence" value="ECO:0007669"/>
    <property type="project" value="UniProtKB-KW"/>
</dbReference>
<dbReference type="Pfam" id="PF00349">
    <property type="entry name" value="Hexokinase_1"/>
    <property type="match status" value="1"/>
</dbReference>
<dbReference type="GO" id="GO:0005829">
    <property type="term" value="C:cytosol"/>
    <property type="evidence" value="ECO:0007669"/>
    <property type="project" value="TreeGrafter"/>
</dbReference>
<dbReference type="EMBL" id="JAMZMK010005786">
    <property type="protein sequence ID" value="KAI7751963.1"/>
    <property type="molecule type" value="Genomic_DNA"/>
</dbReference>
<evidence type="ECO:0000256" key="2">
    <source>
        <dbReference type="ARBA" id="ARBA00005028"/>
    </source>
</evidence>
<keyword evidence="9" id="KW-1185">Reference proteome</keyword>
<dbReference type="Gene3D" id="3.40.367.20">
    <property type="match status" value="1"/>
</dbReference>
<dbReference type="InterPro" id="IPR036394">
    <property type="entry name" value="Ribosomal_uL22_sf"/>
</dbReference>
<dbReference type="InterPro" id="IPR022672">
    <property type="entry name" value="Hexokinase_N"/>
</dbReference>
<evidence type="ECO:0000313" key="9">
    <source>
        <dbReference type="Proteomes" id="UP001206925"/>
    </source>
</evidence>
<dbReference type="GO" id="GO:0008865">
    <property type="term" value="F:fructokinase activity"/>
    <property type="evidence" value="ECO:0007669"/>
    <property type="project" value="TreeGrafter"/>
</dbReference>
<dbReference type="GO" id="GO:0006412">
    <property type="term" value="P:translation"/>
    <property type="evidence" value="ECO:0007669"/>
    <property type="project" value="InterPro"/>
</dbReference>
<dbReference type="Proteomes" id="UP001206925">
    <property type="component" value="Unassembled WGS sequence"/>
</dbReference>
<comment type="similarity">
    <text evidence="6">Belongs to the hexokinase family.</text>
</comment>
<dbReference type="Gene3D" id="3.90.470.10">
    <property type="entry name" value="Ribosomal protein L22/L17"/>
    <property type="match status" value="1"/>
</dbReference>
<evidence type="ECO:0000256" key="3">
    <source>
        <dbReference type="ARBA" id="ARBA00023152"/>
    </source>
</evidence>
<comment type="catalytic activity">
    <reaction evidence="5">
        <text>D-fructose + ATP = D-fructose 6-phosphate + ADP + H(+)</text>
        <dbReference type="Rhea" id="RHEA:16125"/>
        <dbReference type="ChEBI" id="CHEBI:15378"/>
        <dbReference type="ChEBI" id="CHEBI:30616"/>
        <dbReference type="ChEBI" id="CHEBI:37721"/>
        <dbReference type="ChEBI" id="CHEBI:61527"/>
        <dbReference type="ChEBI" id="CHEBI:456216"/>
        <dbReference type="EC" id="2.7.1.1"/>
    </reaction>
    <physiologicalReaction direction="left-to-right" evidence="5">
        <dbReference type="Rhea" id="RHEA:16126"/>
    </physiologicalReaction>
</comment>
<comment type="pathway">
    <text evidence="1">Carbohydrate degradation; glycolysis; D-glyceraldehyde 3-phosphate and glycerone phosphate from D-glucose: step 1/4.</text>
</comment>
<dbReference type="InterPro" id="IPR043129">
    <property type="entry name" value="ATPase_NBD"/>
</dbReference>
<sequence length="136" mass="15152">MDVLREFEGKCGTTIAKLRQVADAMTEEMHVGLASDGGGKLNMLINYVDNLPTGMLCPQTGHTIYLLLWGVLDVLAQAKNRHSNGWWPAKSAKFILDLLETAKSDAKVHFAGSQKLYSYNNKTTNFYRSNLPQISF</sequence>
<evidence type="ECO:0000259" key="7">
    <source>
        <dbReference type="Pfam" id="PF00349"/>
    </source>
</evidence>
<dbReference type="GO" id="GO:0005524">
    <property type="term" value="F:ATP binding"/>
    <property type="evidence" value="ECO:0007669"/>
    <property type="project" value="UniProtKB-UniRule"/>
</dbReference>
<dbReference type="AlphaFoldDB" id="A0AAD5GU65"/>
<evidence type="ECO:0000256" key="5">
    <source>
        <dbReference type="ARBA" id="ARBA00047905"/>
    </source>
</evidence>
<keyword evidence="6" id="KW-0418">Kinase</keyword>
<name>A0AAD5GU65_AMBAR</name>